<proteinExistence type="predicted"/>
<accession>A0A6C0J8C7</accession>
<protein>
    <submittedName>
        <fullName evidence="1">Uncharacterized protein</fullName>
    </submittedName>
</protein>
<dbReference type="AlphaFoldDB" id="A0A6C0J8C7"/>
<name>A0A6C0J8C7_9ZZZZ</name>
<dbReference type="EMBL" id="MN740329">
    <property type="protein sequence ID" value="QHU00757.1"/>
    <property type="molecule type" value="Genomic_DNA"/>
</dbReference>
<reference evidence="1" key="1">
    <citation type="journal article" date="2020" name="Nature">
        <title>Giant virus diversity and host interactions through global metagenomics.</title>
        <authorList>
            <person name="Schulz F."/>
            <person name="Roux S."/>
            <person name="Paez-Espino D."/>
            <person name="Jungbluth S."/>
            <person name="Walsh D.A."/>
            <person name="Denef V.J."/>
            <person name="McMahon K.D."/>
            <person name="Konstantinidis K.T."/>
            <person name="Eloe-Fadrosh E.A."/>
            <person name="Kyrpides N.C."/>
            <person name="Woyke T."/>
        </authorList>
    </citation>
    <scope>NUCLEOTIDE SEQUENCE</scope>
    <source>
        <strain evidence="1">GVMAG-M-3300025860-20</strain>
    </source>
</reference>
<evidence type="ECO:0000313" key="1">
    <source>
        <dbReference type="EMBL" id="QHU00757.1"/>
    </source>
</evidence>
<organism evidence="1">
    <name type="scientific">viral metagenome</name>
    <dbReference type="NCBI Taxonomy" id="1070528"/>
    <lineage>
        <taxon>unclassified sequences</taxon>
        <taxon>metagenomes</taxon>
        <taxon>organismal metagenomes</taxon>
    </lineage>
</organism>
<sequence>MSIENIINIMREAHIPITIQTLVSSISNPQSNNVSLSKITAVLENSENIDKFVCHKDKYDTEWELSPIVRDNTQLPKDIKTIKESIRVLLIDILNTLDMPEDTNRLWNKCMKSLTDNQFRNTNINHVLTRCDDFILYDSDRFNKYWTLAEHVKMVPP</sequence>